<dbReference type="PRINTS" id="PR00069">
    <property type="entry name" value="ALDKETRDTASE"/>
</dbReference>
<dbReference type="PANTHER" id="PTHR43827:SF3">
    <property type="entry name" value="NADP-DEPENDENT OXIDOREDUCTASE DOMAIN-CONTAINING PROTEIN"/>
    <property type="match status" value="1"/>
</dbReference>
<keyword evidence="6" id="KW-1185">Reference proteome</keyword>
<dbReference type="EMBL" id="JAIGNK010000002">
    <property type="protein sequence ID" value="MBX7458103.1"/>
    <property type="molecule type" value="Genomic_DNA"/>
</dbReference>
<organism evidence="5 6">
    <name type="scientific">Qipengyuania polymorpha</name>
    <dbReference type="NCBI Taxonomy" id="2867234"/>
    <lineage>
        <taxon>Bacteria</taxon>
        <taxon>Pseudomonadati</taxon>
        <taxon>Pseudomonadota</taxon>
        <taxon>Alphaproteobacteria</taxon>
        <taxon>Sphingomonadales</taxon>
        <taxon>Erythrobacteraceae</taxon>
        <taxon>Qipengyuania</taxon>
    </lineage>
</organism>
<feature type="domain" description="NADP-dependent oxidoreductase" evidence="4">
    <location>
        <begin position="18"/>
        <end position="257"/>
    </location>
</feature>
<dbReference type="InterPro" id="IPR036812">
    <property type="entry name" value="NAD(P)_OxRdtase_dom_sf"/>
</dbReference>
<evidence type="ECO:0000313" key="6">
    <source>
        <dbReference type="Proteomes" id="UP000783253"/>
    </source>
</evidence>
<dbReference type="SUPFAM" id="SSF51430">
    <property type="entry name" value="NAD(P)-linked oxidoreductase"/>
    <property type="match status" value="1"/>
</dbReference>
<comment type="similarity">
    <text evidence="1">Belongs to the aldo/keto reductase family.</text>
</comment>
<evidence type="ECO:0000256" key="1">
    <source>
        <dbReference type="ARBA" id="ARBA00007905"/>
    </source>
</evidence>
<name>A0ABS7IX29_9SPHN</name>
<dbReference type="InterPro" id="IPR020471">
    <property type="entry name" value="AKR"/>
</dbReference>
<keyword evidence="2" id="KW-0521">NADP</keyword>
<reference evidence="5 6" key="1">
    <citation type="submission" date="2021-08" db="EMBL/GenBank/DDBJ databases">
        <title>Comparative Genomics Analysis of the Genus Qipengyuania Reveals Extensive Genetic Diversity and Metabolic Versatility, Including the Description of Fifteen Novel Species.</title>
        <authorList>
            <person name="Liu Y."/>
        </authorList>
    </citation>
    <scope>NUCLEOTIDE SEQUENCE [LARGE SCALE GENOMIC DNA]</scope>
    <source>
        <strain evidence="5 6">1NDH17</strain>
    </source>
</reference>
<evidence type="ECO:0000313" key="5">
    <source>
        <dbReference type="EMBL" id="MBX7458103.1"/>
    </source>
</evidence>
<dbReference type="Pfam" id="PF00248">
    <property type="entry name" value="Aldo_ket_red"/>
    <property type="match status" value="1"/>
</dbReference>
<comment type="caution">
    <text evidence="5">The sequence shown here is derived from an EMBL/GenBank/DDBJ whole genome shotgun (WGS) entry which is preliminary data.</text>
</comment>
<dbReference type="InterPro" id="IPR023210">
    <property type="entry name" value="NADP_OxRdtase_dom"/>
</dbReference>
<dbReference type="Proteomes" id="UP000783253">
    <property type="component" value="Unassembled WGS sequence"/>
</dbReference>
<dbReference type="PANTHER" id="PTHR43827">
    <property type="entry name" value="2,5-DIKETO-D-GLUCONIC ACID REDUCTASE"/>
    <property type="match status" value="1"/>
</dbReference>
<evidence type="ECO:0000256" key="3">
    <source>
        <dbReference type="ARBA" id="ARBA00023002"/>
    </source>
</evidence>
<keyword evidence="3" id="KW-0560">Oxidoreductase</keyword>
<dbReference type="Gene3D" id="3.20.20.100">
    <property type="entry name" value="NADP-dependent oxidoreductase domain"/>
    <property type="match status" value="1"/>
</dbReference>
<dbReference type="PIRSF" id="PIRSF000097">
    <property type="entry name" value="AKR"/>
    <property type="match status" value="1"/>
</dbReference>
<evidence type="ECO:0000256" key="2">
    <source>
        <dbReference type="ARBA" id="ARBA00022857"/>
    </source>
</evidence>
<dbReference type="PROSITE" id="PS00062">
    <property type="entry name" value="ALDOKETO_REDUCTASE_2"/>
    <property type="match status" value="1"/>
</dbReference>
<dbReference type="RefSeq" id="WP_221573492.1">
    <property type="nucleotide sequence ID" value="NZ_JAIGNK010000002.1"/>
</dbReference>
<gene>
    <name evidence="5" type="ORF">K3152_07580</name>
</gene>
<protein>
    <submittedName>
        <fullName evidence="5">Aldo/keto reductase</fullName>
    </submittedName>
</protein>
<accession>A0ABS7IX29</accession>
<proteinExistence type="inferred from homology"/>
<sequence length="272" mass="30662">MTDYPTLNLNDGRQLPQLGFGTWQMEEEDAPEAVATAIDVGYWLVDTAAIYGNEKGVGKGVGEWSDIFLQTKVWNESQGYERAKKAADKCLERLGREHVDMLLIHWPCPKKDLFVETWKAFIELRDEGKAKSIGVSNFREEDLRRVIDETGVTPALNQIELHPSFQQREMRKVHEELGIVTQSWSPLGQGKGMSNEVIQAIADETGQPESAVILRWHIQHGLCPIPKASSRDHIEANFKALSFELSDAQMERIDALDDPDGRMGPHPSELNE</sequence>
<dbReference type="InterPro" id="IPR018170">
    <property type="entry name" value="Aldo/ket_reductase_CS"/>
</dbReference>
<evidence type="ECO:0000259" key="4">
    <source>
        <dbReference type="Pfam" id="PF00248"/>
    </source>
</evidence>